<evidence type="ECO:0000313" key="2">
    <source>
        <dbReference type="Proteomes" id="UP000054538"/>
    </source>
</evidence>
<keyword evidence="2" id="KW-1185">Reference proteome</keyword>
<dbReference type="STRING" id="930991.A0A0D0E2Y6"/>
<dbReference type="AlphaFoldDB" id="A0A0D0E2Y6"/>
<evidence type="ECO:0000313" key="1">
    <source>
        <dbReference type="EMBL" id="KIK91280.1"/>
    </source>
</evidence>
<name>A0A0D0E2Y6_9AGAM</name>
<dbReference type="InParanoid" id="A0A0D0E2Y6"/>
<dbReference type="Pfam" id="PF18759">
    <property type="entry name" value="Plavaka"/>
    <property type="match status" value="1"/>
</dbReference>
<feature type="non-terminal residue" evidence="1">
    <location>
        <position position="92"/>
    </location>
</feature>
<proteinExistence type="predicted"/>
<dbReference type="InterPro" id="IPR041078">
    <property type="entry name" value="Plavaka"/>
</dbReference>
<reference evidence="2" key="2">
    <citation type="submission" date="2015-01" db="EMBL/GenBank/DDBJ databases">
        <title>Evolutionary Origins and Diversification of the Mycorrhizal Mutualists.</title>
        <authorList>
            <consortium name="DOE Joint Genome Institute"/>
            <consortium name="Mycorrhizal Genomics Consortium"/>
            <person name="Kohler A."/>
            <person name="Kuo A."/>
            <person name="Nagy L.G."/>
            <person name="Floudas D."/>
            <person name="Copeland A."/>
            <person name="Barry K.W."/>
            <person name="Cichocki N."/>
            <person name="Veneault-Fourrey C."/>
            <person name="LaButti K."/>
            <person name="Lindquist E.A."/>
            <person name="Lipzen A."/>
            <person name="Lundell T."/>
            <person name="Morin E."/>
            <person name="Murat C."/>
            <person name="Riley R."/>
            <person name="Ohm R."/>
            <person name="Sun H."/>
            <person name="Tunlid A."/>
            <person name="Henrissat B."/>
            <person name="Grigoriev I.V."/>
            <person name="Hibbett D.S."/>
            <person name="Martin F."/>
        </authorList>
    </citation>
    <scope>NUCLEOTIDE SEQUENCE [LARGE SCALE GENOMIC DNA]</scope>
    <source>
        <strain evidence="2">Ve08.2h10</strain>
    </source>
</reference>
<accession>A0A0D0E2Y6</accession>
<dbReference type="Proteomes" id="UP000054538">
    <property type="component" value="Unassembled WGS sequence"/>
</dbReference>
<dbReference type="HOGENOM" id="CLU_006344_13_3_1"/>
<organism evidence="1 2">
    <name type="scientific">Paxillus rubicundulus Ve08.2h10</name>
    <dbReference type="NCBI Taxonomy" id="930991"/>
    <lineage>
        <taxon>Eukaryota</taxon>
        <taxon>Fungi</taxon>
        <taxon>Dikarya</taxon>
        <taxon>Basidiomycota</taxon>
        <taxon>Agaricomycotina</taxon>
        <taxon>Agaricomycetes</taxon>
        <taxon>Agaricomycetidae</taxon>
        <taxon>Boletales</taxon>
        <taxon>Paxilineae</taxon>
        <taxon>Paxillaceae</taxon>
        <taxon>Paxillus</taxon>
    </lineage>
</organism>
<reference evidence="1 2" key="1">
    <citation type="submission" date="2014-04" db="EMBL/GenBank/DDBJ databases">
        <authorList>
            <consortium name="DOE Joint Genome Institute"/>
            <person name="Kuo A."/>
            <person name="Kohler A."/>
            <person name="Jargeat P."/>
            <person name="Nagy L.G."/>
            <person name="Floudas D."/>
            <person name="Copeland A."/>
            <person name="Barry K.W."/>
            <person name="Cichocki N."/>
            <person name="Veneault-Fourrey C."/>
            <person name="LaButti K."/>
            <person name="Lindquist E.A."/>
            <person name="Lipzen A."/>
            <person name="Lundell T."/>
            <person name="Morin E."/>
            <person name="Murat C."/>
            <person name="Sun H."/>
            <person name="Tunlid A."/>
            <person name="Henrissat B."/>
            <person name="Grigoriev I.V."/>
            <person name="Hibbett D.S."/>
            <person name="Martin F."/>
            <person name="Nordberg H.P."/>
            <person name="Cantor M.N."/>
            <person name="Hua S.X."/>
        </authorList>
    </citation>
    <scope>NUCLEOTIDE SEQUENCE [LARGE SCALE GENOMIC DNA]</scope>
    <source>
        <strain evidence="1 2">Ve08.2h10</strain>
    </source>
</reference>
<dbReference type="OrthoDB" id="3199698at2759"/>
<sequence length="92" mass="10149">HGAMCVPIILGSDKTTVSVATGNNEYYPLYISTGNVHNNMRRAHGEAVSLLGFLSIPKKFESDAAFHAFRRHLFHTSLQAILKVMHPAMSKP</sequence>
<protein>
    <submittedName>
        <fullName evidence="1">Uncharacterized protein</fullName>
    </submittedName>
</protein>
<gene>
    <name evidence="1" type="ORF">PAXRUDRAFT_94064</name>
</gene>
<feature type="non-terminal residue" evidence="1">
    <location>
        <position position="1"/>
    </location>
</feature>
<dbReference type="EMBL" id="KN825405">
    <property type="protein sequence ID" value="KIK91280.1"/>
    <property type="molecule type" value="Genomic_DNA"/>
</dbReference>